<dbReference type="InterPro" id="IPR029068">
    <property type="entry name" value="Glyas_Bleomycin-R_OHBP_Dase"/>
</dbReference>
<dbReference type="Pfam" id="PF00903">
    <property type="entry name" value="Glyoxalase"/>
    <property type="match status" value="2"/>
</dbReference>
<dbReference type="EMBL" id="BAUT01000058">
    <property type="protein sequence ID" value="GAE27625.1"/>
    <property type="molecule type" value="Genomic_DNA"/>
</dbReference>
<dbReference type="GO" id="GO:0046872">
    <property type="term" value="F:metal ion binding"/>
    <property type="evidence" value="ECO:0007669"/>
    <property type="project" value="UniProtKB-KW"/>
</dbReference>
<dbReference type="Gene3D" id="3.10.180.10">
    <property type="entry name" value="2,3-Dihydroxybiphenyl 1,2-Dioxygenase, domain 1"/>
    <property type="match status" value="2"/>
</dbReference>
<feature type="domain" description="VOC" evidence="2">
    <location>
        <begin position="170"/>
        <end position="285"/>
    </location>
</feature>
<dbReference type="STRING" id="1236970.JCM9140_3778"/>
<sequence length="285" mass="31987">MSNFHNKPSTFVSQVNVKVEDLQRSLKFYQEIIGFHVLRETGTSAVLTADGKTPLVNLEQPEHVKKKEPRKTGLYHFALLLPTRKDLGMFINHIVQKRYPIQGGSDHTVSEALYLADPDDNGIEVYVDRPASTWAWEDQFVSMGNKRLDIDGLIAEANNETWTGLPVGTIMGHIHLHVNDLEKAERFYCDGLGFELVMSFHKQAIFLSTGSYHHHIGANVWNGTNATIPSSNSVGLSHYTIVYPSADTRSEAIDRVRKLGYDVMVRNEVVETIDPSGNKIQLLLS</sequence>
<comment type="caution">
    <text evidence="3">The sequence shown here is derived from an EMBL/GenBank/DDBJ whole genome shotgun (WGS) entry which is preliminary data.</text>
</comment>
<evidence type="ECO:0000256" key="1">
    <source>
        <dbReference type="ARBA" id="ARBA00022723"/>
    </source>
</evidence>
<dbReference type="InterPro" id="IPR004360">
    <property type="entry name" value="Glyas_Fos-R_dOase_dom"/>
</dbReference>
<feature type="domain" description="VOC" evidence="2">
    <location>
        <begin position="11"/>
        <end position="128"/>
    </location>
</feature>
<evidence type="ECO:0000313" key="4">
    <source>
        <dbReference type="Proteomes" id="UP000018890"/>
    </source>
</evidence>
<reference evidence="3" key="1">
    <citation type="journal article" date="2014" name="Genome Announc.">
        <title>Draft Genome Sequences of Three Alkaliphilic Bacillus Strains, Bacillus wakoensis JCM 9140T, Bacillus akibai JCM 9157T, and Bacillus hemicellulosilyticus JCM 9152T.</title>
        <authorList>
            <person name="Yuki M."/>
            <person name="Oshima K."/>
            <person name="Suda W."/>
            <person name="Oshida Y."/>
            <person name="Kitamura K."/>
            <person name="Iida T."/>
            <person name="Hattori M."/>
            <person name="Ohkuma M."/>
        </authorList>
    </citation>
    <scope>NUCLEOTIDE SEQUENCE [LARGE SCALE GENOMIC DNA]</scope>
    <source>
        <strain evidence="3">JCM 9140</strain>
    </source>
</reference>
<gene>
    <name evidence="3" type="ORF">JCM9140_3778</name>
</gene>
<evidence type="ECO:0000259" key="2">
    <source>
        <dbReference type="PROSITE" id="PS51819"/>
    </source>
</evidence>
<dbReference type="RefSeq" id="WP_034749146.1">
    <property type="nucleotide sequence ID" value="NZ_BAUT01000058.1"/>
</dbReference>
<dbReference type="PROSITE" id="PS00934">
    <property type="entry name" value="GLYOXALASE_I_1"/>
    <property type="match status" value="1"/>
</dbReference>
<evidence type="ECO:0000313" key="3">
    <source>
        <dbReference type="EMBL" id="GAE27625.1"/>
    </source>
</evidence>
<dbReference type="SUPFAM" id="SSF54593">
    <property type="entry name" value="Glyoxalase/Bleomycin resistance protein/Dihydroxybiphenyl dioxygenase"/>
    <property type="match status" value="2"/>
</dbReference>
<protein>
    <submittedName>
        <fullName evidence="3">Glyoxalase family protein</fullName>
    </submittedName>
</protein>
<keyword evidence="4" id="KW-1185">Reference proteome</keyword>
<name>W4Q6N5_9BACI</name>
<dbReference type="PROSITE" id="PS51819">
    <property type="entry name" value="VOC"/>
    <property type="match status" value="2"/>
</dbReference>
<dbReference type="Proteomes" id="UP000018890">
    <property type="component" value="Unassembled WGS sequence"/>
</dbReference>
<dbReference type="InterPro" id="IPR018146">
    <property type="entry name" value="Glyoxalase_1_CS"/>
</dbReference>
<accession>W4Q6N5</accession>
<keyword evidence="1" id="KW-0479">Metal-binding</keyword>
<dbReference type="PANTHER" id="PTHR43279:SF1">
    <property type="entry name" value="CATECHOL-2,3-DIOXYGENASE"/>
    <property type="match status" value="1"/>
</dbReference>
<dbReference type="GO" id="GO:0004462">
    <property type="term" value="F:lactoylglutathione lyase activity"/>
    <property type="evidence" value="ECO:0007669"/>
    <property type="project" value="InterPro"/>
</dbReference>
<proteinExistence type="predicted"/>
<dbReference type="OrthoDB" id="9792626at2"/>
<dbReference type="InterPro" id="IPR037523">
    <property type="entry name" value="VOC_core"/>
</dbReference>
<organism evidence="3 4">
    <name type="scientific">Halalkalibacter wakoensis JCM 9140</name>
    <dbReference type="NCBI Taxonomy" id="1236970"/>
    <lineage>
        <taxon>Bacteria</taxon>
        <taxon>Bacillati</taxon>
        <taxon>Bacillota</taxon>
        <taxon>Bacilli</taxon>
        <taxon>Bacillales</taxon>
        <taxon>Bacillaceae</taxon>
        <taxon>Halalkalibacter</taxon>
    </lineage>
</organism>
<dbReference type="PANTHER" id="PTHR43279">
    <property type="entry name" value="CATECHOL-2,3-DIOXYGENASE"/>
    <property type="match status" value="1"/>
</dbReference>
<dbReference type="AlphaFoldDB" id="W4Q6N5"/>